<dbReference type="InterPro" id="IPR036217">
    <property type="entry name" value="MethylDNA_cys_MeTrfase_DNAb"/>
</dbReference>
<dbReference type="InterPro" id="IPR023546">
    <property type="entry name" value="MGMT"/>
</dbReference>
<evidence type="ECO:0000256" key="6">
    <source>
        <dbReference type="ARBA" id="ARBA00022763"/>
    </source>
</evidence>
<keyword evidence="4 9" id="KW-0489">Methyltransferase</keyword>
<dbReference type="Pfam" id="PF02870">
    <property type="entry name" value="Methyltransf_1N"/>
    <property type="match status" value="1"/>
</dbReference>
<dbReference type="InterPro" id="IPR014048">
    <property type="entry name" value="MethylDNA_cys_MeTrfase_DNA-bd"/>
</dbReference>
<evidence type="ECO:0000256" key="1">
    <source>
        <dbReference type="ARBA" id="ARBA00001286"/>
    </source>
</evidence>
<dbReference type="PANTHER" id="PTHR10815:SF5">
    <property type="entry name" value="METHYLATED-DNA--PROTEIN-CYSTEINE METHYLTRANSFERASE"/>
    <property type="match status" value="1"/>
</dbReference>
<comment type="subcellular location">
    <subcellularLocation>
        <location evidence="9">Cytoplasm</location>
    </subcellularLocation>
</comment>
<name>A0A956NGG7_UNCEI</name>
<dbReference type="CDD" id="cd06445">
    <property type="entry name" value="ATase"/>
    <property type="match status" value="1"/>
</dbReference>
<evidence type="ECO:0000259" key="11">
    <source>
        <dbReference type="Pfam" id="PF01035"/>
    </source>
</evidence>
<dbReference type="HAMAP" id="MF_00772">
    <property type="entry name" value="OGT"/>
    <property type="match status" value="1"/>
</dbReference>
<evidence type="ECO:0000256" key="2">
    <source>
        <dbReference type="ARBA" id="ARBA00008711"/>
    </source>
</evidence>
<evidence type="ECO:0000313" key="14">
    <source>
        <dbReference type="Proteomes" id="UP000739538"/>
    </source>
</evidence>
<dbReference type="SUPFAM" id="SSF46767">
    <property type="entry name" value="Methylated DNA-protein cysteine methyltransferase, C-terminal domain"/>
    <property type="match status" value="1"/>
</dbReference>
<evidence type="ECO:0000256" key="7">
    <source>
        <dbReference type="ARBA" id="ARBA00023204"/>
    </source>
</evidence>
<proteinExistence type="inferred from homology"/>
<dbReference type="InterPro" id="IPR001497">
    <property type="entry name" value="MethylDNA_cys_MeTrfase_AS"/>
</dbReference>
<evidence type="ECO:0000256" key="3">
    <source>
        <dbReference type="ARBA" id="ARBA00022490"/>
    </source>
</evidence>
<dbReference type="GO" id="GO:0003908">
    <property type="term" value="F:methylated-DNA-[protein]-cysteine S-methyltransferase activity"/>
    <property type="evidence" value="ECO:0007669"/>
    <property type="project" value="UniProtKB-UniRule"/>
</dbReference>
<dbReference type="Proteomes" id="UP000739538">
    <property type="component" value="Unassembled WGS sequence"/>
</dbReference>
<dbReference type="InterPro" id="IPR036388">
    <property type="entry name" value="WH-like_DNA-bd_sf"/>
</dbReference>
<keyword evidence="7 9" id="KW-0234">DNA repair</keyword>
<evidence type="ECO:0000256" key="10">
    <source>
        <dbReference type="SAM" id="MobiDB-lite"/>
    </source>
</evidence>
<keyword evidence="6 9" id="KW-0227">DNA damage</keyword>
<dbReference type="EC" id="2.1.1.63" evidence="9"/>
<comment type="catalytic activity">
    <reaction evidence="8 9">
        <text>a 6-O-methyl-2'-deoxyguanosine in DNA + L-cysteinyl-[protein] = S-methyl-L-cysteinyl-[protein] + a 2'-deoxyguanosine in DNA</text>
        <dbReference type="Rhea" id="RHEA:24000"/>
        <dbReference type="Rhea" id="RHEA-COMP:10131"/>
        <dbReference type="Rhea" id="RHEA-COMP:10132"/>
        <dbReference type="Rhea" id="RHEA-COMP:11367"/>
        <dbReference type="Rhea" id="RHEA-COMP:11368"/>
        <dbReference type="ChEBI" id="CHEBI:29950"/>
        <dbReference type="ChEBI" id="CHEBI:82612"/>
        <dbReference type="ChEBI" id="CHEBI:85445"/>
        <dbReference type="ChEBI" id="CHEBI:85448"/>
        <dbReference type="EC" id="2.1.1.63"/>
    </reaction>
</comment>
<dbReference type="PROSITE" id="PS00374">
    <property type="entry name" value="MGMT"/>
    <property type="match status" value="1"/>
</dbReference>
<dbReference type="NCBIfam" id="TIGR00589">
    <property type="entry name" value="ogt"/>
    <property type="match status" value="1"/>
</dbReference>
<dbReference type="PANTHER" id="PTHR10815">
    <property type="entry name" value="METHYLATED-DNA--PROTEIN-CYSTEINE METHYLTRANSFERASE"/>
    <property type="match status" value="1"/>
</dbReference>
<evidence type="ECO:0000256" key="4">
    <source>
        <dbReference type="ARBA" id="ARBA00022603"/>
    </source>
</evidence>
<dbReference type="AlphaFoldDB" id="A0A956NGG7"/>
<dbReference type="GO" id="GO:0006307">
    <property type="term" value="P:DNA alkylation repair"/>
    <property type="evidence" value="ECO:0007669"/>
    <property type="project" value="UniProtKB-UniRule"/>
</dbReference>
<feature type="active site" description="Nucleophile; methyl group acceptor" evidence="9">
    <location>
        <position position="151"/>
    </location>
</feature>
<dbReference type="FunFam" id="1.10.10.10:FF:000214">
    <property type="entry name" value="Methylated-DNA--protein-cysteine methyltransferase"/>
    <property type="match status" value="1"/>
</dbReference>
<comment type="catalytic activity">
    <reaction evidence="1 9">
        <text>a 4-O-methyl-thymidine in DNA + L-cysteinyl-[protein] = a thymidine in DNA + S-methyl-L-cysteinyl-[protein]</text>
        <dbReference type="Rhea" id="RHEA:53428"/>
        <dbReference type="Rhea" id="RHEA-COMP:10131"/>
        <dbReference type="Rhea" id="RHEA-COMP:10132"/>
        <dbReference type="Rhea" id="RHEA-COMP:13555"/>
        <dbReference type="Rhea" id="RHEA-COMP:13556"/>
        <dbReference type="ChEBI" id="CHEBI:29950"/>
        <dbReference type="ChEBI" id="CHEBI:82612"/>
        <dbReference type="ChEBI" id="CHEBI:137386"/>
        <dbReference type="ChEBI" id="CHEBI:137387"/>
        <dbReference type="EC" id="2.1.1.63"/>
    </reaction>
</comment>
<evidence type="ECO:0000259" key="12">
    <source>
        <dbReference type="Pfam" id="PF02870"/>
    </source>
</evidence>
<evidence type="ECO:0000256" key="8">
    <source>
        <dbReference type="ARBA" id="ARBA00049348"/>
    </source>
</evidence>
<evidence type="ECO:0000256" key="9">
    <source>
        <dbReference type="HAMAP-Rule" id="MF_00772"/>
    </source>
</evidence>
<dbReference type="InterPro" id="IPR008332">
    <property type="entry name" value="MethylG_MeTrfase_N"/>
</dbReference>
<reference evidence="13" key="2">
    <citation type="journal article" date="2021" name="Microbiome">
        <title>Successional dynamics and alternative stable states in a saline activated sludge microbial community over 9 years.</title>
        <authorList>
            <person name="Wang Y."/>
            <person name="Ye J."/>
            <person name="Ju F."/>
            <person name="Liu L."/>
            <person name="Boyd J.A."/>
            <person name="Deng Y."/>
            <person name="Parks D.H."/>
            <person name="Jiang X."/>
            <person name="Yin X."/>
            <person name="Woodcroft B.J."/>
            <person name="Tyson G.W."/>
            <person name="Hugenholtz P."/>
            <person name="Polz M.F."/>
            <person name="Zhang T."/>
        </authorList>
    </citation>
    <scope>NUCLEOTIDE SEQUENCE</scope>
    <source>
        <strain evidence="13">HKST-UBA02</strain>
    </source>
</reference>
<keyword evidence="3 9" id="KW-0963">Cytoplasm</keyword>
<dbReference type="SUPFAM" id="SSF53155">
    <property type="entry name" value="Methylated DNA-protein cysteine methyltransferase domain"/>
    <property type="match status" value="1"/>
</dbReference>
<keyword evidence="5 9" id="KW-0808">Transferase</keyword>
<comment type="similarity">
    <text evidence="2 9">Belongs to the MGMT family.</text>
</comment>
<sequence>MNRVYRIVESPIGPLTLVGILDGDAKDSGTSRRAQAVLQSIWFSSSKQDRTLRPNAKPYPAPSDANLDESSLEDAARQLDEYFRGTRREFDLPLEPIGTEFQRRVWDELSRIPYGIAISYRDLALRIGKPDAVRAVGSANGRNPLPIVIPCHRVIASDGTLAGFGGGIPAKQFLLGLEGVDIPSSLNQLAMLSDR</sequence>
<comment type="miscellaneous">
    <text evidence="9">This enzyme catalyzes only one turnover and therefore is not strictly catalytic. According to one definition, an enzyme is a biocatalyst that acts repeatedly and over many reaction cycles.</text>
</comment>
<dbReference type="Gene3D" id="3.30.160.70">
    <property type="entry name" value="Methylated DNA-protein cysteine methyltransferase domain"/>
    <property type="match status" value="1"/>
</dbReference>
<comment type="function">
    <text evidence="9">Involved in the cellular defense against the biological effects of O6-methylguanine (O6-MeG) and O4-methylthymine (O4-MeT) in DNA. Repairs the methylated nucleobase in DNA by stoichiometrically transferring the methyl group to a cysteine residue in the enzyme. This is a suicide reaction: the enzyme is irreversibly inactivated.</text>
</comment>
<gene>
    <name evidence="13" type="ORF">KDA27_23245</name>
</gene>
<feature type="domain" description="Methylated-DNA-[protein]-cysteine S-methyltransferase DNA binding" evidence="11">
    <location>
        <begin position="100"/>
        <end position="180"/>
    </location>
</feature>
<organism evidence="13 14">
    <name type="scientific">Eiseniibacteriota bacterium</name>
    <dbReference type="NCBI Taxonomy" id="2212470"/>
    <lineage>
        <taxon>Bacteria</taxon>
        <taxon>Candidatus Eiseniibacteriota</taxon>
    </lineage>
</organism>
<evidence type="ECO:0000256" key="5">
    <source>
        <dbReference type="ARBA" id="ARBA00022679"/>
    </source>
</evidence>
<dbReference type="GO" id="GO:0032259">
    <property type="term" value="P:methylation"/>
    <property type="evidence" value="ECO:0007669"/>
    <property type="project" value="UniProtKB-KW"/>
</dbReference>
<reference evidence="13" key="1">
    <citation type="submission" date="2020-04" db="EMBL/GenBank/DDBJ databases">
        <authorList>
            <person name="Zhang T."/>
        </authorList>
    </citation>
    <scope>NUCLEOTIDE SEQUENCE</scope>
    <source>
        <strain evidence="13">HKST-UBA02</strain>
    </source>
</reference>
<feature type="region of interest" description="Disordered" evidence="10">
    <location>
        <begin position="49"/>
        <end position="70"/>
    </location>
</feature>
<dbReference type="Pfam" id="PF01035">
    <property type="entry name" value="DNA_binding_1"/>
    <property type="match status" value="1"/>
</dbReference>
<feature type="domain" description="Methylguanine DNA methyltransferase ribonuclease-like" evidence="12">
    <location>
        <begin position="66"/>
        <end position="96"/>
    </location>
</feature>
<dbReference type="GO" id="GO:0005737">
    <property type="term" value="C:cytoplasm"/>
    <property type="evidence" value="ECO:0007669"/>
    <property type="project" value="UniProtKB-SubCell"/>
</dbReference>
<evidence type="ECO:0000313" key="13">
    <source>
        <dbReference type="EMBL" id="MCA9758728.1"/>
    </source>
</evidence>
<dbReference type="Gene3D" id="1.10.10.10">
    <property type="entry name" value="Winged helix-like DNA-binding domain superfamily/Winged helix DNA-binding domain"/>
    <property type="match status" value="1"/>
</dbReference>
<comment type="caution">
    <text evidence="13">The sequence shown here is derived from an EMBL/GenBank/DDBJ whole genome shotgun (WGS) entry which is preliminary data.</text>
</comment>
<protein>
    <recommendedName>
        <fullName evidence="9">Methylated-DNA--protein-cysteine methyltransferase</fullName>
        <ecNumber evidence="9">2.1.1.63</ecNumber>
    </recommendedName>
    <alternativeName>
        <fullName evidence="9">6-O-methylguanine-DNA methyltransferase</fullName>
        <shortName evidence="9">MGMT</shortName>
    </alternativeName>
    <alternativeName>
        <fullName evidence="9">O-6-methylguanine-DNA-alkyltransferase</fullName>
    </alternativeName>
</protein>
<dbReference type="EMBL" id="JAGQHS010000204">
    <property type="protein sequence ID" value="MCA9758728.1"/>
    <property type="molecule type" value="Genomic_DNA"/>
</dbReference>
<accession>A0A956NGG7</accession>
<dbReference type="InterPro" id="IPR036631">
    <property type="entry name" value="MGMT_N_sf"/>
</dbReference>